<feature type="domain" description="GmrSD restriction endonucleases C-terminal" evidence="3">
    <location>
        <begin position="89"/>
        <end position="198"/>
    </location>
</feature>
<evidence type="ECO:0000259" key="3">
    <source>
        <dbReference type="Pfam" id="PF07510"/>
    </source>
</evidence>
<accession>A0ABX6SWE3</accession>
<feature type="signal peptide" evidence="2">
    <location>
        <begin position="1"/>
        <end position="19"/>
    </location>
</feature>
<dbReference type="PANTHER" id="PTHR24094">
    <property type="entry name" value="SECRETED PROTEIN"/>
    <property type="match status" value="1"/>
</dbReference>
<dbReference type="InterPro" id="IPR011089">
    <property type="entry name" value="GmrSD_C"/>
</dbReference>
<keyword evidence="2" id="KW-0732">Signal</keyword>
<dbReference type="EMBL" id="CP060587">
    <property type="protein sequence ID" value="QNL94595.1"/>
    <property type="molecule type" value="Genomic_DNA"/>
</dbReference>
<organism evidence="4 5">
    <name type="scientific">Aeromicrobium senzhongii</name>
    <dbReference type="NCBI Taxonomy" id="2663859"/>
    <lineage>
        <taxon>Bacteria</taxon>
        <taxon>Bacillati</taxon>
        <taxon>Actinomycetota</taxon>
        <taxon>Actinomycetes</taxon>
        <taxon>Propionibacteriales</taxon>
        <taxon>Nocardioidaceae</taxon>
        <taxon>Aeromicrobium</taxon>
    </lineage>
</organism>
<dbReference type="Pfam" id="PF07510">
    <property type="entry name" value="GmrSD_C"/>
    <property type="match status" value="1"/>
</dbReference>
<evidence type="ECO:0000256" key="2">
    <source>
        <dbReference type="SAM" id="SignalP"/>
    </source>
</evidence>
<gene>
    <name evidence="4" type="ORF">H9L21_01045</name>
</gene>
<feature type="region of interest" description="Disordered" evidence="1">
    <location>
        <begin position="209"/>
        <end position="251"/>
    </location>
</feature>
<evidence type="ECO:0000256" key="1">
    <source>
        <dbReference type="SAM" id="MobiDB-lite"/>
    </source>
</evidence>
<protein>
    <recommendedName>
        <fullName evidence="3">GmrSD restriction endonucleases C-terminal domain-containing protein</fullName>
    </recommendedName>
</protein>
<evidence type="ECO:0000313" key="4">
    <source>
        <dbReference type="EMBL" id="QNL94595.1"/>
    </source>
</evidence>
<sequence>MRRLLALLLSLPLVFGLFAATAMPAEAAAKRVPAANLLVKLKVDQERRVYSYDRDDFDHWVTKKGKCDTREMVLIAESKKKVKKNKSCTVKSGRWINEYNGRTVKSPRSLDIDHRVALAEAWRSGGYKWNANMRRGFANDLKYRHSLLAVGRSTNRAKSDRDPADWEPAKGKCQYAARWIAVKYRWNLTVDQVEKNALEHRLETCGKKRTMVEKPAKGKGEAKKKKKKKSGGGGGGGGAVPPVSGYDCPSSHPIKGNASSMIYHVPSGAYYSRTKPEECFASESAARSAGYRKSQR</sequence>
<dbReference type="PANTHER" id="PTHR24094:SF15">
    <property type="entry name" value="AMP-DEPENDENT SYNTHETASE_LIGASE DOMAIN-CONTAINING PROTEIN-RELATED"/>
    <property type="match status" value="1"/>
</dbReference>
<proteinExistence type="predicted"/>
<dbReference type="Proteomes" id="UP000515871">
    <property type="component" value="Chromosome"/>
</dbReference>
<reference evidence="4 5" key="1">
    <citation type="submission" date="2020-08" db="EMBL/GenBank/DDBJ databases">
        <title>Novel species in genus Aeromicrobium.</title>
        <authorList>
            <person name="Zhang G."/>
        </authorList>
    </citation>
    <scope>NUCLEOTIDE SEQUENCE [LARGE SCALE GENOMIC DNA]</scope>
    <source>
        <strain evidence="5">zg-629</strain>
    </source>
</reference>
<keyword evidence="5" id="KW-1185">Reference proteome</keyword>
<dbReference type="RefSeq" id="WP_154596044.1">
    <property type="nucleotide sequence ID" value="NZ_CP060587.1"/>
</dbReference>
<feature type="compositionally biased region" description="Basic and acidic residues" evidence="1">
    <location>
        <begin position="209"/>
        <end position="221"/>
    </location>
</feature>
<feature type="chain" id="PRO_5046051602" description="GmrSD restriction endonucleases C-terminal domain-containing protein" evidence="2">
    <location>
        <begin position="20"/>
        <end position="296"/>
    </location>
</feature>
<evidence type="ECO:0000313" key="5">
    <source>
        <dbReference type="Proteomes" id="UP000515871"/>
    </source>
</evidence>
<name>A0ABX6SWE3_9ACTN</name>